<evidence type="ECO:0000313" key="4">
    <source>
        <dbReference type="Proteomes" id="UP000182719"/>
    </source>
</evidence>
<name>A0A1H7UM87_STIAU</name>
<dbReference type="OrthoDB" id="9814290at2"/>
<sequence length="269" mass="28432">MSQPLVSLACHAYAFAALVYLTYLVRQWDALVLAGRLLVGGGLALHGVALALAMGAQGIMPVGAAQGFSTLAFLLLAIGLVLDVRYRKPVIGAFITPLAVAVLLPGLLLQEGRAPLDAPLRQPLLPVHVGIALLGLAAFAVAAGVGVMYLLMERQVRGKHFGLLFARLPSLEFLDTLNRRLVVWGFVALSITLATGAFFVAGSPRGLTWMMDAKVVATFVAWGLFASVAGARVLVGWRGRRVALLTMAGFCLVLVSFLSSYDFSAGGMR</sequence>
<feature type="transmembrane region" description="Helical" evidence="1">
    <location>
        <begin position="89"/>
        <end position="109"/>
    </location>
</feature>
<feature type="transmembrane region" description="Helical" evidence="1">
    <location>
        <begin position="215"/>
        <end position="235"/>
    </location>
</feature>
<feature type="transmembrane region" description="Helical" evidence="1">
    <location>
        <begin position="129"/>
        <end position="151"/>
    </location>
</feature>
<keyword evidence="1" id="KW-0472">Membrane</keyword>
<feature type="transmembrane region" description="Helical" evidence="1">
    <location>
        <begin position="37"/>
        <end position="56"/>
    </location>
</feature>
<dbReference type="AlphaFoldDB" id="A0A1H7UM87"/>
<feature type="transmembrane region" description="Helical" evidence="1">
    <location>
        <begin position="181"/>
        <end position="203"/>
    </location>
</feature>
<dbReference type="EMBL" id="FOAP01000010">
    <property type="protein sequence ID" value="SEL97865.1"/>
    <property type="molecule type" value="Genomic_DNA"/>
</dbReference>
<dbReference type="PANTHER" id="PTHR38034">
    <property type="entry name" value="INNER MEMBRANE PROTEIN YPJD"/>
    <property type="match status" value="1"/>
</dbReference>
<feature type="transmembrane region" description="Helical" evidence="1">
    <location>
        <begin position="6"/>
        <end position="25"/>
    </location>
</feature>
<feature type="domain" description="Cytochrome c assembly protein" evidence="2">
    <location>
        <begin position="71"/>
        <end position="260"/>
    </location>
</feature>
<feature type="transmembrane region" description="Helical" evidence="1">
    <location>
        <begin position="242"/>
        <end position="261"/>
    </location>
</feature>
<organism evidence="3 4">
    <name type="scientific">Stigmatella aurantiaca</name>
    <dbReference type="NCBI Taxonomy" id="41"/>
    <lineage>
        <taxon>Bacteria</taxon>
        <taxon>Pseudomonadati</taxon>
        <taxon>Myxococcota</taxon>
        <taxon>Myxococcia</taxon>
        <taxon>Myxococcales</taxon>
        <taxon>Cystobacterineae</taxon>
        <taxon>Archangiaceae</taxon>
        <taxon>Stigmatella</taxon>
    </lineage>
</organism>
<gene>
    <name evidence="3" type="ORF">SAMN05444354_110103</name>
</gene>
<evidence type="ECO:0000256" key="1">
    <source>
        <dbReference type="SAM" id="Phobius"/>
    </source>
</evidence>
<evidence type="ECO:0000313" key="3">
    <source>
        <dbReference type="EMBL" id="SEL97865.1"/>
    </source>
</evidence>
<evidence type="ECO:0000259" key="2">
    <source>
        <dbReference type="Pfam" id="PF01578"/>
    </source>
</evidence>
<protein>
    <submittedName>
        <fullName evidence="3">ABC-type uncharacterized transport system, permease component</fullName>
    </submittedName>
</protein>
<feature type="transmembrane region" description="Helical" evidence="1">
    <location>
        <begin position="62"/>
        <end position="82"/>
    </location>
</feature>
<dbReference type="GO" id="GO:0017004">
    <property type="term" value="P:cytochrome complex assembly"/>
    <property type="evidence" value="ECO:0007669"/>
    <property type="project" value="InterPro"/>
</dbReference>
<keyword evidence="1" id="KW-0812">Transmembrane</keyword>
<accession>A0A1H7UM87</accession>
<dbReference type="Pfam" id="PF01578">
    <property type="entry name" value="Cytochrom_C_asm"/>
    <property type="match status" value="1"/>
</dbReference>
<proteinExistence type="predicted"/>
<dbReference type="InterPro" id="IPR052372">
    <property type="entry name" value="YpjD/HemX"/>
</dbReference>
<dbReference type="PANTHER" id="PTHR38034:SF1">
    <property type="entry name" value="INNER MEMBRANE PROTEIN YPJD"/>
    <property type="match status" value="1"/>
</dbReference>
<dbReference type="RefSeq" id="WP_075008075.1">
    <property type="nucleotide sequence ID" value="NZ_FOAP01000010.1"/>
</dbReference>
<keyword evidence="4" id="KW-1185">Reference proteome</keyword>
<keyword evidence="1" id="KW-1133">Transmembrane helix</keyword>
<dbReference type="Proteomes" id="UP000182719">
    <property type="component" value="Unassembled WGS sequence"/>
</dbReference>
<dbReference type="InterPro" id="IPR002541">
    <property type="entry name" value="Cyt_c_assembly"/>
</dbReference>
<dbReference type="GO" id="GO:0020037">
    <property type="term" value="F:heme binding"/>
    <property type="evidence" value="ECO:0007669"/>
    <property type="project" value="InterPro"/>
</dbReference>
<reference evidence="4" key="1">
    <citation type="submission" date="2016-10" db="EMBL/GenBank/DDBJ databases">
        <authorList>
            <person name="Varghese N."/>
            <person name="Submissions S."/>
        </authorList>
    </citation>
    <scope>NUCLEOTIDE SEQUENCE [LARGE SCALE GENOMIC DNA]</scope>
    <source>
        <strain evidence="4">DSM 17044</strain>
    </source>
</reference>